<sequence length="118" mass="12827">MKVDNSRCYNNRIINIIAKPYECQQSLAGPWLPSQSIFLVAVKGPTVAGNRLKSRQAKYCGDGFITCAFFLLKILPALIIFIMFSVLLGSLGMRKMGGNTTLVVGFNLLAIAVISLGD</sequence>
<name>A0A2V1DXK8_9PLEO</name>
<dbReference type="Proteomes" id="UP000244855">
    <property type="component" value="Unassembled WGS sequence"/>
</dbReference>
<feature type="transmembrane region" description="Helical" evidence="1">
    <location>
        <begin position="63"/>
        <end position="88"/>
    </location>
</feature>
<reference evidence="2 3" key="1">
    <citation type="journal article" date="2018" name="Sci. Rep.">
        <title>Comparative genomics provides insights into the lifestyle and reveals functional heterogeneity of dark septate endophytic fungi.</title>
        <authorList>
            <person name="Knapp D.G."/>
            <person name="Nemeth J.B."/>
            <person name="Barry K."/>
            <person name="Hainaut M."/>
            <person name="Henrissat B."/>
            <person name="Johnson J."/>
            <person name="Kuo A."/>
            <person name="Lim J.H.P."/>
            <person name="Lipzen A."/>
            <person name="Nolan M."/>
            <person name="Ohm R.A."/>
            <person name="Tamas L."/>
            <person name="Grigoriev I.V."/>
            <person name="Spatafora J.W."/>
            <person name="Nagy L.G."/>
            <person name="Kovacs G.M."/>
        </authorList>
    </citation>
    <scope>NUCLEOTIDE SEQUENCE [LARGE SCALE GENOMIC DNA]</scope>
    <source>
        <strain evidence="2 3">DSE2036</strain>
    </source>
</reference>
<accession>A0A2V1DXK8</accession>
<keyword evidence="1" id="KW-1133">Transmembrane helix</keyword>
<evidence type="ECO:0000256" key="1">
    <source>
        <dbReference type="SAM" id="Phobius"/>
    </source>
</evidence>
<proteinExistence type="predicted"/>
<keyword evidence="1" id="KW-0812">Transmembrane</keyword>
<dbReference type="AlphaFoldDB" id="A0A2V1DXK8"/>
<protein>
    <submittedName>
        <fullName evidence="2">Uncharacterized protein</fullName>
    </submittedName>
</protein>
<gene>
    <name evidence="2" type="ORF">DM02DRAFT_267960</name>
</gene>
<dbReference type="EMBL" id="KZ805335">
    <property type="protein sequence ID" value="PVI03098.1"/>
    <property type="molecule type" value="Genomic_DNA"/>
</dbReference>
<keyword evidence="1" id="KW-0472">Membrane</keyword>
<keyword evidence="3" id="KW-1185">Reference proteome</keyword>
<organism evidence="2 3">
    <name type="scientific">Periconia macrospinosa</name>
    <dbReference type="NCBI Taxonomy" id="97972"/>
    <lineage>
        <taxon>Eukaryota</taxon>
        <taxon>Fungi</taxon>
        <taxon>Dikarya</taxon>
        <taxon>Ascomycota</taxon>
        <taxon>Pezizomycotina</taxon>
        <taxon>Dothideomycetes</taxon>
        <taxon>Pleosporomycetidae</taxon>
        <taxon>Pleosporales</taxon>
        <taxon>Massarineae</taxon>
        <taxon>Periconiaceae</taxon>
        <taxon>Periconia</taxon>
    </lineage>
</organism>
<feature type="transmembrane region" description="Helical" evidence="1">
    <location>
        <begin position="100"/>
        <end position="117"/>
    </location>
</feature>
<evidence type="ECO:0000313" key="3">
    <source>
        <dbReference type="Proteomes" id="UP000244855"/>
    </source>
</evidence>
<evidence type="ECO:0000313" key="2">
    <source>
        <dbReference type="EMBL" id="PVI03098.1"/>
    </source>
</evidence>